<evidence type="ECO:0000256" key="11">
    <source>
        <dbReference type="RuleBase" id="RU364068"/>
    </source>
</evidence>
<comment type="similarity">
    <text evidence="4 11">Belongs to the inositol monophosphatase superfamily.</text>
</comment>
<evidence type="ECO:0000313" key="12">
    <source>
        <dbReference type="EMBL" id="NED97563.1"/>
    </source>
</evidence>
<evidence type="ECO:0000256" key="9">
    <source>
        <dbReference type="ARBA" id="ARBA00053547"/>
    </source>
</evidence>
<comment type="pathway">
    <text evidence="3">Amino-acid biosynthesis; L-histidine biosynthesis; L-histidine from 5-phospho-alpha-D-ribose 1-diphosphate: step 8/9.</text>
</comment>
<dbReference type="PROSITE" id="PS00629">
    <property type="entry name" value="IMP_1"/>
    <property type="match status" value="1"/>
</dbReference>
<dbReference type="FunFam" id="3.30.540.10:FF:000003">
    <property type="entry name" value="Inositol-1-monophosphatase"/>
    <property type="match status" value="1"/>
</dbReference>
<evidence type="ECO:0000256" key="1">
    <source>
        <dbReference type="ARBA" id="ARBA00001033"/>
    </source>
</evidence>
<name>A0A6N9YRB1_9ACTN</name>
<evidence type="ECO:0000313" key="13">
    <source>
        <dbReference type="Proteomes" id="UP000469185"/>
    </source>
</evidence>
<dbReference type="AlphaFoldDB" id="A0A6N9YRB1"/>
<feature type="binding site" evidence="10">
    <location>
        <position position="90"/>
    </location>
    <ligand>
        <name>Mg(2+)</name>
        <dbReference type="ChEBI" id="CHEBI:18420"/>
        <label>2</label>
    </ligand>
</feature>
<dbReference type="PANTHER" id="PTHR20854:SF4">
    <property type="entry name" value="INOSITOL-1-MONOPHOSPHATASE-RELATED"/>
    <property type="match status" value="1"/>
</dbReference>
<dbReference type="InterPro" id="IPR000760">
    <property type="entry name" value="Inositol_monophosphatase-like"/>
</dbReference>
<feature type="binding site" evidence="10">
    <location>
        <position position="74"/>
    </location>
    <ligand>
        <name>Mg(2+)</name>
        <dbReference type="ChEBI" id="CHEBI:18420"/>
        <label>1</label>
        <note>catalytic</note>
    </ligand>
</feature>
<dbReference type="Pfam" id="PF00459">
    <property type="entry name" value="Inositol_P"/>
    <property type="match status" value="1"/>
</dbReference>
<dbReference type="SUPFAM" id="SSF56655">
    <property type="entry name" value="Carbohydrate phosphatase"/>
    <property type="match status" value="1"/>
</dbReference>
<accession>A0A6N9YRB1</accession>
<comment type="caution">
    <text evidence="12">The sequence shown here is derived from an EMBL/GenBank/DDBJ whole genome shotgun (WGS) entry which is preliminary data.</text>
</comment>
<feature type="binding site" evidence="10">
    <location>
        <position position="217"/>
    </location>
    <ligand>
        <name>Mg(2+)</name>
        <dbReference type="ChEBI" id="CHEBI:18420"/>
        <label>1</label>
        <note>catalytic</note>
    </ligand>
</feature>
<dbReference type="EMBL" id="JAAGOB010000012">
    <property type="protein sequence ID" value="NED97563.1"/>
    <property type="molecule type" value="Genomic_DNA"/>
</dbReference>
<protein>
    <recommendedName>
        <fullName evidence="11">Inositol-1-monophosphatase</fullName>
        <ecNumber evidence="11">3.1.3.25</ecNumber>
    </recommendedName>
</protein>
<dbReference type="PROSITE" id="PS00630">
    <property type="entry name" value="IMP_2"/>
    <property type="match status" value="1"/>
</dbReference>
<dbReference type="PANTHER" id="PTHR20854">
    <property type="entry name" value="INOSITOL MONOPHOSPHATASE"/>
    <property type="match status" value="1"/>
</dbReference>
<comment type="function">
    <text evidence="9">Catalyzes the dephosphorylation of histidinol-phosphate to histidinol, the direct precursor of histidine.</text>
</comment>
<dbReference type="InterPro" id="IPR020583">
    <property type="entry name" value="Inositol_monoP_metal-BS"/>
</dbReference>
<reference evidence="12 13" key="1">
    <citation type="submission" date="2020-02" db="EMBL/GenBank/DDBJ databases">
        <authorList>
            <person name="Li X.-J."/>
            <person name="Feng X.-M."/>
        </authorList>
    </citation>
    <scope>NUCLEOTIDE SEQUENCE [LARGE SCALE GENOMIC DNA]</scope>
    <source>
        <strain evidence="12 13">CGMCC 4.7225</strain>
    </source>
</reference>
<evidence type="ECO:0000256" key="2">
    <source>
        <dbReference type="ARBA" id="ARBA00001946"/>
    </source>
</evidence>
<comment type="catalytic activity">
    <reaction evidence="8">
        <text>L-histidinol phosphate + H2O = L-histidinol + phosphate</text>
        <dbReference type="Rhea" id="RHEA:14465"/>
        <dbReference type="ChEBI" id="CHEBI:15377"/>
        <dbReference type="ChEBI" id="CHEBI:43474"/>
        <dbReference type="ChEBI" id="CHEBI:57699"/>
        <dbReference type="ChEBI" id="CHEBI:57980"/>
        <dbReference type="EC" id="3.1.3.15"/>
    </reaction>
</comment>
<dbReference type="InterPro" id="IPR020550">
    <property type="entry name" value="Inositol_monophosphatase_CS"/>
</dbReference>
<keyword evidence="5 10" id="KW-0479">Metal-binding</keyword>
<feature type="binding site" evidence="10">
    <location>
        <position position="92"/>
    </location>
    <ligand>
        <name>Mg(2+)</name>
        <dbReference type="ChEBI" id="CHEBI:18420"/>
        <label>1</label>
        <note>catalytic</note>
    </ligand>
</feature>
<dbReference type="CDD" id="cd01639">
    <property type="entry name" value="IMPase"/>
    <property type="match status" value="1"/>
</dbReference>
<dbReference type="Proteomes" id="UP000469185">
    <property type="component" value="Unassembled WGS sequence"/>
</dbReference>
<keyword evidence="13" id="KW-1185">Reference proteome</keyword>
<dbReference type="RefSeq" id="WP_163820343.1">
    <property type="nucleotide sequence ID" value="NZ_JAAGOB010000012.1"/>
</dbReference>
<dbReference type="GO" id="GO:0006020">
    <property type="term" value="P:inositol metabolic process"/>
    <property type="evidence" value="ECO:0007669"/>
    <property type="project" value="TreeGrafter"/>
</dbReference>
<keyword evidence="7 10" id="KW-0460">Magnesium</keyword>
<dbReference type="GO" id="GO:0004401">
    <property type="term" value="F:histidinol-phosphatase activity"/>
    <property type="evidence" value="ECO:0007669"/>
    <property type="project" value="UniProtKB-EC"/>
</dbReference>
<dbReference type="GO" id="GO:0008934">
    <property type="term" value="F:inositol monophosphate 1-phosphatase activity"/>
    <property type="evidence" value="ECO:0007669"/>
    <property type="project" value="InterPro"/>
</dbReference>
<dbReference type="GO" id="GO:0046872">
    <property type="term" value="F:metal ion binding"/>
    <property type="evidence" value="ECO:0007669"/>
    <property type="project" value="UniProtKB-KW"/>
</dbReference>
<evidence type="ECO:0000256" key="8">
    <source>
        <dbReference type="ARBA" id="ARBA00049158"/>
    </source>
</evidence>
<comment type="catalytic activity">
    <reaction evidence="1 11">
        <text>a myo-inositol phosphate + H2O = myo-inositol + phosphate</text>
        <dbReference type="Rhea" id="RHEA:24056"/>
        <dbReference type="ChEBI" id="CHEBI:15377"/>
        <dbReference type="ChEBI" id="CHEBI:17268"/>
        <dbReference type="ChEBI" id="CHEBI:43474"/>
        <dbReference type="ChEBI" id="CHEBI:84139"/>
        <dbReference type="EC" id="3.1.3.25"/>
    </reaction>
</comment>
<evidence type="ECO:0000256" key="5">
    <source>
        <dbReference type="ARBA" id="ARBA00022723"/>
    </source>
</evidence>
<dbReference type="Gene3D" id="3.40.190.80">
    <property type="match status" value="1"/>
</dbReference>
<keyword evidence="6 11" id="KW-0378">Hydrolase</keyword>
<dbReference type="GO" id="GO:0007165">
    <property type="term" value="P:signal transduction"/>
    <property type="evidence" value="ECO:0007669"/>
    <property type="project" value="TreeGrafter"/>
</dbReference>
<dbReference type="Gene3D" id="3.30.540.10">
    <property type="entry name" value="Fructose-1,6-Bisphosphatase, subunit A, domain 1"/>
    <property type="match status" value="1"/>
</dbReference>
<dbReference type="EC" id="3.1.3.25" evidence="11"/>
<evidence type="ECO:0000256" key="10">
    <source>
        <dbReference type="PIRSR" id="PIRSR600760-2"/>
    </source>
</evidence>
<proteinExistence type="inferred from homology"/>
<evidence type="ECO:0000256" key="7">
    <source>
        <dbReference type="ARBA" id="ARBA00022842"/>
    </source>
</evidence>
<comment type="cofactor">
    <cofactor evidence="2 10 11">
        <name>Mg(2+)</name>
        <dbReference type="ChEBI" id="CHEBI:18420"/>
    </cofactor>
</comment>
<evidence type="ECO:0000256" key="6">
    <source>
        <dbReference type="ARBA" id="ARBA00022801"/>
    </source>
</evidence>
<sequence length="268" mass="27953">MQSADVTNLVDLAVGAAHEAGALARERRQAVSRMTVAATKSTPTDVVTESDTAAEQLIRDRLLGARPGDAVFGEEGGHSSGESGVVWVVDPIDGTVNYLYGIPQYAVSIAVQIDGVVQGGVVHNPESGETWTAVRGSGAFLDGSPIYTTQCSELSLALVGTGFGYDASRRVRQGAILAELISVVRDIRRAGAAALDLCAVATGRLDAYYERGLKPWDLAAGALIASEAGAVVSGLRGEEAGERLTFAATPKIAEELRDLLERLGADQD</sequence>
<dbReference type="PRINTS" id="PR00377">
    <property type="entry name" value="IMPHPHTASES"/>
</dbReference>
<dbReference type="GO" id="GO:0046854">
    <property type="term" value="P:phosphatidylinositol phosphate biosynthetic process"/>
    <property type="evidence" value="ECO:0007669"/>
    <property type="project" value="InterPro"/>
</dbReference>
<dbReference type="InterPro" id="IPR033942">
    <property type="entry name" value="IMPase"/>
</dbReference>
<organism evidence="12 13">
    <name type="scientific">Phytoactinopolyspora alkaliphila</name>
    <dbReference type="NCBI Taxonomy" id="1783498"/>
    <lineage>
        <taxon>Bacteria</taxon>
        <taxon>Bacillati</taxon>
        <taxon>Actinomycetota</taxon>
        <taxon>Actinomycetes</taxon>
        <taxon>Jiangellales</taxon>
        <taxon>Jiangellaceae</taxon>
        <taxon>Phytoactinopolyspora</taxon>
    </lineage>
</organism>
<evidence type="ECO:0000256" key="4">
    <source>
        <dbReference type="ARBA" id="ARBA00009759"/>
    </source>
</evidence>
<gene>
    <name evidence="12" type="ORF">G1H11_19890</name>
</gene>
<feature type="binding site" evidence="10">
    <location>
        <position position="93"/>
    </location>
    <ligand>
        <name>Mg(2+)</name>
        <dbReference type="ChEBI" id="CHEBI:18420"/>
        <label>2</label>
    </ligand>
</feature>
<evidence type="ECO:0000256" key="3">
    <source>
        <dbReference type="ARBA" id="ARBA00004970"/>
    </source>
</evidence>